<protein>
    <submittedName>
        <fullName evidence="2">Uncharacterized protein</fullName>
    </submittedName>
</protein>
<accession>A0A835U282</accession>
<dbReference type="EMBL" id="JADCNL010000604">
    <property type="protein sequence ID" value="KAG0446183.1"/>
    <property type="molecule type" value="Genomic_DNA"/>
</dbReference>
<gene>
    <name evidence="2" type="ORF">HPP92_028957</name>
    <name evidence="1" type="ORF">HPP92_028968</name>
</gene>
<evidence type="ECO:0000313" key="3">
    <source>
        <dbReference type="Proteomes" id="UP000636800"/>
    </source>
</evidence>
<evidence type="ECO:0000313" key="4">
    <source>
        <dbReference type="Proteomes" id="UP000639772"/>
    </source>
</evidence>
<evidence type="ECO:0000313" key="2">
    <source>
        <dbReference type="EMBL" id="KAG0446183.1"/>
    </source>
</evidence>
<evidence type="ECO:0000313" key="1">
    <source>
        <dbReference type="EMBL" id="KAG0446180.1"/>
    </source>
</evidence>
<name>A0A835U282_VANPL</name>
<reference evidence="3 4" key="1">
    <citation type="journal article" date="2020" name="Nat. Food">
        <title>A phased Vanilla planifolia genome enables genetic improvement of flavour and production.</title>
        <authorList>
            <person name="Hasing T."/>
            <person name="Tang H."/>
            <person name="Brym M."/>
            <person name="Khazi F."/>
            <person name="Huang T."/>
            <person name="Chambers A.H."/>
        </authorList>
    </citation>
    <scope>NUCLEOTIDE SEQUENCE [LARGE SCALE GENOMIC DNA]</scope>
    <source>
        <tissue evidence="2">Leaf</tissue>
    </source>
</reference>
<dbReference type="Proteomes" id="UP000639772">
    <property type="component" value="Unassembled WGS sequence"/>
</dbReference>
<keyword evidence="3" id="KW-1185">Reference proteome</keyword>
<dbReference type="Proteomes" id="UP000636800">
    <property type="component" value="Unassembled WGS sequence"/>
</dbReference>
<proteinExistence type="predicted"/>
<dbReference type="AlphaFoldDB" id="A0A835U282"/>
<sequence length="142" mass="15961">MPCCGGADRLGLETWTNHATREWGMMVERYQRFGSGSFAGYTTSSLRMHRWASLALLSCKLHPLTPVQPVFTFSPLELSQALRSAEITWCFEKMEIDSEENEERCDKCLVKPSRLSAVVSGHTINPGTKEVTPWPIQAEALK</sequence>
<organism evidence="2 3">
    <name type="scientific">Vanilla planifolia</name>
    <name type="common">Vanilla</name>
    <dbReference type="NCBI Taxonomy" id="51239"/>
    <lineage>
        <taxon>Eukaryota</taxon>
        <taxon>Viridiplantae</taxon>
        <taxon>Streptophyta</taxon>
        <taxon>Embryophyta</taxon>
        <taxon>Tracheophyta</taxon>
        <taxon>Spermatophyta</taxon>
        <taxon>Magnoliopsida</taxon>
        <taxon>Liliopsida</taxon>
        <taxon>Asparagales</taxon>
        <taxon>Orchidaceae</taxon>
        <taxon>Vanilloideae</taxon>
        <taxon>Vanilleae</taxon>
        <taxon>Vanilla</taxon>
    </lineage>
</organism>
<dbReference type="EMBL" id="JADCNM010000605">
    <property type="protein sequence ID" value="KAG0446180.1"/>
    <property type="molecule type" value="Genomic_DNA"/>
</dbReference>
<comment type="caution">
    <text evidence="2">The sequence shown here is derived from an EMBL/GenBank/DDBJ whole genome shotgun (WGS) entry which is preliminary data.</text>
</comment>